<evidence type="ECO:0000313" key="3">
    <source>
        <dbReference type="Proteomes" id="UP001430990"/>
    </source>
</evidence>
<keyword evidence="2" id="KW-0614">Plasmid</keyword>
<keyword evidence="3" id="KW-1185">Reference proteome</keyword>
<organism evidence="2 3">
    <name type="scientific">Bradyrhizobium barranii</name>
    <dbReference type="NCBI Taxonomy" id="2992140"/>
    <lineage>
        <taxon>Bacteria</taxon>
        <taxon>Pseudomonadati</taxon>
        <taxon>Pseudomonadota</taxon>
        <taxon>Alphaproteobacteria</taxon>
        <taxon>Hyphomicrobiales</taxon>
        <taxon>Nitrobacteraceae</taxon>
        <taxon>Bradyrhizobium</taxon>
    </lineage>
</organism>
<evidence type="ECO:0000313" key="2">
    <source>
        <dbReference type="EMBL" id="UFW92130.1"/>
    </source>
</evidence>
<proteinExistence type="predicted"/>
<evidence type="ECO:0000256" key="1">
    <source>
        <dbReference type="SAM" id="MobiDB-lite"/>
    </source>
</evidence>
<sequence length="105" mass="11966">MDWKKELEALLQQSAAIVERAGTLAPIPKPTAPIAPIAKAPRRASPPDPPRPLSWDSSEREHISKRVATFKAHQERVQREREEYFSRTMQRTRDLARGHGSDEQT</sequence>
<feature type="region of interest" description="Disordered" evidence="1">
    <location>
        <begin position="26"/>
        <end position="61"/>
    </location>
</feature>
<protein>
    <submittedName>
        <fullName evidence="2">Uncharacterized protein</fullName>
    </submittedName>
</protein>
<dbReference type="EMBL" id="CP088102">
    <property type="protein sequence ID" value="UFW92130.1"/>
    <property type="molecule type" value="Genomic_DNA"/>
</dbReference>
<gene>
    <name evidence="2" type="ORF">BjapCC829_48710</name>
</gene>
<dbReference type="Proteomes" id="UP001430990">
    <property type="component" value="Plasmid pCC829_2"/>
</dbReference>
<reference evidence="2" key="1">
    <citation type="submission" date="2021-11" db="EMBL/GenBank/DDBJ databases">
        <title>Australian commercial rhizobial inoculants.</title>
        <authorList>
            <person name="Kohlmeier M.G."/>
            <person name="O'Hara G.W."/>
            <person name="Colombi E."/>
            <person name="Ramsay J.P."/>
            <person name="Terpolilli J."/>
        </authorList>
    </citation>
    <scope>NUCLEOTIDE SEQUENCE</scope>
    <source>
        <strain evidence="2">CC829</strain>
        <plasmid evidence="2">pCC829_2</plasmid>
    </source>
</reference>
<name>A0ABY3R1H7_9BRAD</name>
<accession>A0ABY3R1H7</accession>
<dbReference type="RefSeq" id="WP_231145932.1">
    <property type="nucleotide sequence ID" value="NZ_CP088102.1"/>
</dbReference>
<geneLocation type="plasmid" evidence="2 3">
    <name>pCC829_2</name>
</geneLocation>
<feature type="region of interest" description="Disordered" evidence="1">
    <location>
        <begin position="85"/>
        <end position="105"/>
    </location>
</feature>